<dbReference type="EMBL" id="CM009301">
    <property type="protein sequence ID" value="KAI9384425.1"/>
    <property type="molecule type" value="Genomic_DNA"/>
</dbReference>
<comment type="caution">
    <text evidence="1">The sequence shown here is derived from an EMBL/GenBank/DDBJ whole genome shotgun (WGS) entry which is preliminary data.</text>
</comment>
<reference evidence="1 2" key="1">
    <citation type="journal article" date="2006" name="Science">
        <title>The genome of black cottonwood, Populus trichocarpa (Torr. &amp; Gray).</title>
        <authorList>
            <person name="Tuskan G.A."/>
            <person name="Difazio S."/>
            <person name="Jansson S."/>
            <person name="Bohlmann J."/>
            <person name="Grigoriev I."/>
            <person name="Hellsten U."/>
            <person name="Putnam N."/>
            <person name="Ralph S."/>
            <person name="Rombauts S."/>
            <person name="Salamov A."/>
            <person name="Schein J."/>
            <person name="Sterck L."/>
            <person name="Aerts A."/>
            <person name="Bhalerao R.R."/>
            <person name="Bhalerao R.P."/>
            <person name="Blaudez D."/>
            <person name="Boerjan W."/>
            <person name="Brun A."/>
            <person name="Brunner A."/>
            <person name="Busov V."/>
            <person name="Campbell M."/>
            <person name="Carlson J."/>
            <person name="Chalot M."/>
            <person name="Chapman J."/>
            <person name="Chen G.L."/>
            <person name="Cooper D."/>
            <person name="Coutinho P.M."/>
            <person name="Couturier J."/>
            <person name="Covert S."/>
            <person name="Cronk Q."/>
            <person name="Cunningham R."/>
            <person name="Davis J."/>
            <person name="Degroeve S."/>
            <person name="Dejardin A."/>
            <person name="Depamphilis C."/>
            <person name="Detter J."/>
            <person name="Dirks B."/>
            <person name="Dubchak I."/>
            <person name="Duplessis S."/>
            <person name="Ehlting J."/>
            <person name="Ellis B."/>
            <person name="Gendler K."/>
            <person name="Goodstein D."/>
            <person name="Gribskov M."/>
            <person name="Grimwood J."/>
            <person name="Groover A."/>
            <person name="Gunter L."/>
            <person name="Hamberger B."/>
            <person name="Heinze B."/>
            <person name="Helariutta Y."/>
            <person name="Henrissat B."/>
            <person name="Holligan D."/>
            <person name="Holt R."/>
            <person name="Huang W."/>
            <person name="Islam-Faridi N."/>
            <person name="Jones S."/>
            <person name="Jones-Rhoades M."/>
            <person name="Jorgensen R."/>
            <person name="Joshi C."/>
            <person name="Kangasjarvi J."/>
            <person name="Karlsson J."/>
            <person name="Kelleher C."/>
            <person name="Kirkpatrick R."/>
            <person name="Kirst M."/>
            <person name="Kohler A."/>
            <person name="Kalluri U."/>
            <person name="Larimer F."/>
            <person name="Leebens-Mack J."/>
            <person name="Leple J.C."/>
            <person name="Locascio P."/>
            <person name="Lou Y."/>
            <person name="Lucas S."/>
            <person name="Martin F."/>
            <person name="Montanini B."/>
            <person name="Napoli C."/>
            <person name="Nelson D.R."/>
            <person name="Nelson C."/>
            <person name="Nieminen K."/>
            <person name="Nilsson O."/>
            <person name="Pereda V."/>
            <person name="Peter G."/>
            <person name="Philippe R."/>
            <person name="Pilate G."/>
            <person name="Poliakov A."/>
            <person name="Razumovskaya J."/>
            <person name="Richardson P."/>
            <person name="Rinaldi C."/>
            <person name="Ritland K."/>
            <person name="Rouze P."/>
            <person name="Ryaboy D."/>
            <person name="Schmutz J."/>
            <person name="Schrader J."/>
            <person name="Segerman B."/>
            <person name="Shin H."/>
            <person name="Siddiqui A."/>
            <person name="Sterky F."/>
            <person name="Terry A."/>
            <person name="Tsai C.J."/>
            <person name="Uberbacher E."/>
            <person name="Unneberg P."/>
            <person name="Vahala J."/>
            <person name="Wall K."/>
            <person name="Wessler S."/>
            <person name="Yang G."/>
            <person name="Yin T."/>
            <person name="Douglas C."/>
            <person name="Marra M."/>
            <person name="Sandberg G."/>
            <person name="Van de Peer Y."/>
            <person name="Rokhsar D."/>
        </authorList>
    </citation>
    <scope>NUCLEOTIDE SEQUENCE [LARGE SCALE GENOMIC DNA]</scope>
    <source>
        <strain evidence="2">cv. Nisqually</strain>
    </source>
</reference>
<dbReference type="Proteomes" id="UP000006729">
    <property type="component" value="Chromosome 12"/>
</dbReference>
<evidence type="ECO:0000313" key="1">
    <source>
        <dbReference type="EMBL" id="KAI9384425.1"/>
    </source>
</evidence>
<name>A0ACC0S4E9_POPTR</name>
<sequence>MLTSEFEEMRMLEDESFDEFYAKINGIVNSKFNLGDKVGDVTAIEESNVLNTIHVEELVGSLQTYESTFLYQKKGKSITLKSSREKHDYSSNNDINNEDIALIAKKFRKFKLKKKKTNKGKKVNDFVKRNESENESKIKIESKEKVKCFECSGYDHLRSECLNFKRNKGKALNVTLSDESDSKNSNSSSDNKFAFVAFSDTEDYENLREEVVKVQK</sequence>
<protein>
    <submittedName>
        <fullName evidence="1">Uncharacterized protein</fullName>
    </submittedName>
</protein>
<gene>
    <name evidence="1" type="ORF">POPTR_012G061333v4</name>
</gene>
<organism evidence="1 2">
    <name type="scientific">Populus trichocarpa</name>
    <name type="common">Western balsam poplar</name>
    <name type="synonym">Populus balsamifera subsp. trichocarpa</name>
    <dbReference type="NCBI Taxonomy" id="3694"/>
    <lineage>
        <taxon>Eukaryota</taxon>
        <taxon>Viridiplantae</taxon>
        <taxon>Streptophyta</taxon>
        <taxon>Embryophyta</taxon>
        <taxon>Tracheophyta</taxon>
        <taxon>Spermatophyta</taxon>
        <taxon>Magnoliopsida</taxon>
        <taxon>eudicotyledons</taxon>
        <taxon>Gunneridae</taxon>
        <taxon>Pentapetalae</taxon>
        <taxon>rosids</taxon>
        <taxon>fabids</taxon>
        <taxon>Malpighiales</taxon>
        <taxon>Salicaceae</taxon>
        <taxon>Saliceae</taxon>
        <taxon>Populus</taxon>
    </lineage>
</organism>
<keyword evidence="2" id="KW-1185">Reference proteome</keyword>
<proteinExistence type="predicted"/>
<accession>A0ACC0S4E9</accession>
<evidence type="ECO:0000313" key="2">
    <source>
        <dbReference type="Proteomes" id="UP000006729"/>
    </source>
</evidence>